<comment type="caution">
    <text evidence="2">The sequence shown here is derived from an EMBL/GenBank/DDBJ whole genome shotgun (WGS) entry which is preliminary data.</text>
</comment>
<protein>
    <submittedName>
        <fullName evidence="2">Uncharacterized protein</fullName>
    </submittedName>
</protein>
<dbReference type="Proteomes" id="UP000285883">
    <property type="component" value="Unassembled WGS sequence"/>
</dbReference>
<evidence type="ECO:0000313" key="2">
    <source>
        <dbReference type="EMBL" id="RLN14569.1"/>
    </source>
</evidence>
<accession>A0A3R7H3N9</accession>
<gene>
    <name evidence="2" type="ORF">BBI17_000403</name>
    <name evidence="3" type="ORF">BBO99_00000414</name>
    <name evidence="1" type="ORF">JM18_000505</name>
</gene>
<dbReference type="EMBL" id="MBDN02000006">
    <property type="protein sequence ID" value="RLN85610.1"/>
    <property type="molecule type" value="Genomic_DNA"/>
</dbReference>
<dbReference type="EMBL" id="MAYM02001578">
    <property type="protein sequence ID" value="RLN14569.1"/>
    <property type="molecule type" value="Genomic_DNA"/>
</dbReference>
<dbReference type="EMBL" id="JPWU03000004">
    <property type="protein sequence ID" value="KAG2533289.1"/>
    <property type="molecule type" value="Genomic_DNA"/>
</dbReference>
<proteinExistence type="predicted"/>
<evidence type="ECO:0000313" key="5">
    <source>
        <dbReference type="Proteomes" id="UP000285883"/>
    </source>
</evidence>
<reference evidence="1" key="3">
    <citation type="submission" date="2020-06" db="EMBL/GenBank/DDBJ databases">
        <authorList>
            <person name="Studholme D.J."/>
        </authorList>
    </citation>
    <scope>NUCLEOTIDE SEQUENCE</scope>
    <source>
        <strain evidence="1">NZFS 3630</strain>
    </source>
</reference>
<dbReference type="AlphaFoldDB" id="A0A3R7H3N9"/>
<dbReference type="Proteomes" id="UP000792063">
    <property type="component" value="Unassembled WGS sequence"/>
</dbReference>
<reference evidence="4 5" key="2">
    <citation type="submission" date="2018-07" db="EMBL/GenBank/DDBJ databases">
        <title>Genome sequencing of oomycete isolates from Chile give support for New Zealand origin for Phytophthora kernoviae and make available the first Nothophytophthora sp. genome.</title>
        <authorList>
            <person name="Studholme D.J."/>
            <person name="Sanfuentes E."/>
            <person name="Panda P."/>
            <person name="Hill R."/>
            <person name="Sambles C."/>
            <person name="Grant M."/>
            <person name="Williams N.M."/>
            <person name="Mcdougal R.L."/>
        </authorList>
    </citation>
    <scope>NUCLEOTIDE SEQUENCE [LARGE SCALE GENOMIC DNA]</scope>
    <source>
        <strain evidence="2">Chile2</strain>
        <strain evidence="3">Chile4</strain>
    </source>
</reference>
<reference evidence="1" key="1">
    <citation type="journal article" date="2015" name="Genom Data">
        <title>Genome sequences of six Phytophthora species associated with forests in New Zealand.</title>
        <authorList>
            <person name="Studholme D.J."/>
            <person name="McDougal R.L."/>
            <person name="Sambles C."/>
            <person name="Hansen E."/>
            <person name="Hardy G."/>
            <person name="Grant M."/>
            <person name="Ganley R.J."/>
            <person name="Williams N.M."/>
        </authorList>
    </citation>
    <scope>NUCLEOTIDE SEQUENCE</scope>
    <source>
        <strain evidence="1">NZFS 3630</strain>
    </source>
</reference>
<dbReference type="Proteomes" id="UP000285624">
    <property type="component" value="Unassembled WGS sequence"/>
</dbReference>
<sequence>MKPDENLSNVLPSEAIAGDEGELCTQGPLFRLMKFVRETQCEMEVVKPVLDELDVMRLCREFGMMSSVNPKEFNFALLHARDFDDDFVRFLRFELLENSSPESVKFKGLFGKQTQVRAALAEMKGCSTATLASLDASAEGIYCVKIETYCSGGDYISGLVVFSWIHDELFEPQALRDTPTFVLRFLTGLVPDIVCCTSESDLEQLKAAMLAFENYDEEEFPSYSVTYNVEKQVDQEDGVECVAINAIDLGEPSQDYSSVSLLKGSYPALAWKETAD</sequence>
<name>A0A3R7H3N9_9STRA</name>
<evidence type="ECO:0000313" key="1">
    <source>
        <dbReference type="EMBL" id="KAG2533289.1"/>
    </source>
</evidence>
<evidence type="ECO:0000313" key="3">
    <source>
        <dbReference type="EMBL" id="RLN85610.1"/>
    </source>
</evidence>
<keyword evidence="4" id="KW-1185">Reference proteome</keyword>
<evidence type="ECO:0000313" key="4">
    <source>
        <dbReference type="Proteomes" id="UP000285624"/>
    </source>
</evidence>
<organism evidence="2 5">
    <name type="scientific">Phytophthora kernoviae</name>
    <dbReference type="NCBI Taxonomy" id="325452"/>
    <lineage>
        <taxon>Eukaryota</taxon>
        <taxon>Sar</taxon>
        <taxon>Stramenopiles</taxon>
        <taxon>Oomycota</taxon>
        <taxon>Peronosporomycetes</taxon>
        <taxon>Peronosporales</taxon>
        <taxon>Peronosporaceae</taxon>
        <taxon>Phytophthora</taxon>
    </lineage>
</organism>